<comment type="caution">
    <text evidence="8">The sequence shown here is derived from an EMBL/GenBank/DDBJ whole genome shotgun (WGS) entry which is preliminary data.</text>
</comment>
<dbReference type="Pfam" id="PF03966">
    <property type="entry name" value="Trm112p"/>
    <property type="match status" value="1"/>
</dbReference>
<dbReference type="Proteomes" id="UP001187531">
    <property type="component" value="Unassembled WGS sequence"/>
</dbReference>
<dbReference type="AlphaFoldDB" id="A0AA88LAI2"/>
<dbReference type="PANTHER" id="PTHR12773">
    <property type="entry name" value="UPF0315 PROTEIN-RELATED"/>
    <property type="match status" value="1"/>
</dbReference>
<gene>
    <name evidence="8" type="ORF">QYM36_006146</name>
</gene>
<comment type="subcellular location">
    <subcellularLocation>
        <location evidence="1">Cytoplasm</location>
        <location evidence="1">Perinuclear region</location>
    </subcellularLocation>
    <subcellularLocation>
        <location evidence="2">Nucleus</location>
        <location evidence="2">Nucleoplasm</location>
    </subcellularLocation>
</comment>
<dbReference type="GO" id="GO:0005654">
    <property type="term" value="C:nucleoplasm"/>
    <property type="evidence" value="ECO:0007669"/>
    <property type="project" value="UniProtKB-SubCell"/>
</dbReference>
<dbReference type="GO" id="GO:0046982">
    <property type="term" value="F:protein heterodimerization activity"/>
    <property type="evidence" value="ECO:0007669"/>
    <property type="project" value="InterPro"/>
</dbReference>
<dbReference type="Gene3D" id="2.20.25.10">
    <property type="match status" value="1"/>
</dbReference>
<evidence type="ECO:0000256" key="3">
    <source>
        <dbReference type="ARBA" id="ARBA00007980"/>
    </source>
</evidence>
<dbReference type="SUPFAM" id="SSF158997">
    <property type="entry name" value="Trm112p-like"/>
    <property type="match status" value="1"/>
</dbReference>
<evidence type="ECO:0000313" key="9">
    <source>
        <dbReference type="Proteomes" id="UP001187531"/>
    </source>
</evidence>
<dbReference type="InterPro" id="IPR005651">
    <property type="entry name" value="Trm112-like"/>
</dbReference>
<evidence type="ECO:0000256" key="7">
    <source>
        <dbReference type="ARBA" id="ARBA00030516"/>
    </source>
</evidence>
<evidence type="ECO:0000313" key="8">
    <source>
        <dbReference type="EMBL" id="KAK2719024.1"/>
    </source>
</evidence>
<dbReference type="GO" id="GO:0070476">
    <property type="term" value="P:rRNA (guanine-N7)-methylation"/>
    <property type="evidence" value="ECO:0007669"/>
    <property type="project" value="TreeGrafter"/>
</dbReference>
<evidence type="ECO:0000256" key="2">
    <source>
        <dbReference type="ARBA" id="ARBA00004642"/>
    </source>
</evidence>
<keyword evidence="9" id="KW-1185">Reference proteome</keyword>
<proteinExistence type="inferred from homology"/>
<dbReference type="EMBL" id="JAVRJZ010000009">
    <property type="protein sequence ID" value="KAK2719024.1"/>
    <property type="molecule type" value="Genomic_DNA"/>
</dbReference>
<evidence type="ECO:0000256" key="4">
    <source>
        <dbReference type="ARBA" id="ARBA00019989"/>
    </source>
</evidence>
<dbReference type="InterPro" id="IPR039127">
    <property type="entry name" value="Trm112"/>
</dbReference>
<evidence type="ECO:0000256" key="1">
    <source>
        <dbReference type="ARBA" id="ARBA00004556"/>
    </source>
</evidence>
<evidence type="ECO:0000256" key="6">
    <source>
        <dbReference type="ARBA" id="ARBA00023242"/>
    </source>
</evidence>
<organism evidence="8 9">
    <name type="scientific">Artemia franciscana</name>
    <name type="common">Brine shrimp</name>
    <name type="synonym">Artemia sanfranciscana</name>
    <dbReference type="NCBI Taxonomy" id="6661"/>
    <lineage>
        <taxon>Eukaryota</taxon>
        <taxon>Metazoa</taxon>
        <taxon>Ecdysozoa</taxon>
        <taxon>Arthropoda</taxon>
        <taxon>Crustacea</taxon>
        <taxon>Branchiopoda</taxon>
        <taxon>Anostraca</taxon>
        <taxon>Artemiidae</taxon>
        <taxon>Artemia</taxon>
    </lineage>
</organism>
<protein>
    <recommendedName>
        <fullName evidence="4">Multifunctional methyltransferase subunit TRM112-like protein</fullName>
    </recommendedName>
    <alternativeName>
        <fullName evidence="7">tRNA methyltransferase 112 homolog</fullName>
    </alternativeName>
</protein>
<keyword evidence="5" id="KW-0963">Cytoplasm</keyword>
<comment type="similarity">
    <text evidence="3">Belongs to the TRM112 family.</text>
</comment>
<dbReference type="PANTHER" id="PTHR12773:SF0">
    <property type="entry name" value="MULTIFUNCTIONAL METHYLTRANSFERASE SUBUNIT TRM112-LIKE PROTEIN"/>
    <property type="match status" value="1"/>
</dbReference>
<keyword evidence="6" id="KW-0539">Nucleus</keyword>
<evidence type="ECO:0000256" key="5">
    <source>
        <dbReference type="ARBA" id="ARBA00022490"/>
    </source>
</evidence>
<reference evidence="8" key="1">
    <citation type="submission" date="2023-07" db="EMBL/GenBank/DDBJ databases">
        <title>Chromosome-level genome assembly of Artemia franciscana.</title>
        <authorList>
            <person name="Jo E."/>
        </authorList>
    </citation>
    <scope>NUCLEOTIDE SEQUENCE</scope>
    <source>
        <tissue evidence="8">Whole body</tissue>
    </source>
</reference>
<name>A0AA88LAI2_ARTSF</name>
<dbReference type="GO" id="GO:0030488">
    <property type="term" value="P:tRNA methylation"/>
    <property type="evidence" value="ECO:0007669"/>
    <property type="project" value="TreeGrafter"/>
</dbReference>
<sequence>MKILTHNFLTSKCIKGVTAGYPLKIIAKDTKVSEVEFNPEFIARMIPKLEWPAVCQAAEDLGIGLDLPREVISDYQTNENFLRKAHHVLMEVEVINGDLVCPETERKFPVSDGVPNMLVNEDEV</sequence>
<dbReference type="CDD" id="cd21089">
    <property type="entry name" value="Trm112-like"/>
    <property type="match status" value="1"/>
</dbReference>
<accession>A0AA88LAI2</accession>
<dbReference type="FunFam" id="2.20.25.10:FF:000015">
    <property type="entry name" value="Multifunctional methyltransferase subunit TRM112-like protein"/>
    <property type="match status" value="1"/>
</dbReference>
<dbReference type="GO" id="GO:0048471">
    <property type="term" value="C:perinuclear region of cytoplasm"/>
    <property type="evidence" value="ECO:0007669"/>
    <property type="project" value="UniProtKB-SubCell"/>
</dbReference>